<accession>A0A139PAG2</accession>
<organism evidence="1 2">
    <name type="scientific">Streptococcus oralis</name>
    <dbReference type="NCBI Taxonomy" id="1303"/>
    <lineage>
        <taxon>Bacteria</taxon>
        <taxon>Bacillati</taxon>
        <taxon>Bacillota</taxon>
        <taxon>Bacilli</taxon>
        <taxon>Lactobacillales</taxon>
        <taxon>Streptococcaceae</taxon>
        <taxon>Streptococcus</taxon>
    </lineage>
</organism>
<gene>
    <name evidence="1" type="ORF">SORDD16_01567</name>
</gene>
<evidence type="ECO:0000313" key="2">
    <source>
        <dbReference type="Proteomes" id="UP000072653"/>
    </source>
</evidence>
<sequence>MSTVAGDLWLTSREDQIGSLFYDVQSDQNFRFKVFEVSKNLYSQHHNVLKIRRM</sequence>
<comment type="caution">
    <text evidence="1">The sequence shown here is derived from an EMBL/GenBank/DDBJ whole genome shotgun (WGS) entry which is preliminary data.</text>
</comment>
<name>A0A139PAG2_STROR</name>
<protein>
    <submittedName>
        <fullName evidence="1">Uncharacterized protein</fullName>
    </submittedName>
</protein>
<dbReference type="EMBL" id="LQOB01000280">
    <property type="protein sequence ID" value="KXT85260.1"/>
    <property type="molecule type" value="Genomic_DNA"/>
</dbReference>
<dbReference type="AlphaFoldDB" id="A0A139PAG2"/>
<evidence type="ECO:0000313" key="1">
    <source>
        <dbReference type="EMBL" id="KXT85260.1"/>
    </source>
</evidence>
<proteinExistence type="predicted"/>
<dbReference type="Proteomes" id="UP000072653">
    <property type="component" value="Unassembled WGS sequence"/>
</dbReference>
<reference evidence="1 2" key="1">
    <citation type="submission" date="2016-01" db="EMBL/GenBank/DDBJ databases">
        <title>Highly variable Streptococcus oralis are common among viridans streptococci isolated from primates.</title>
        <authorList>
            <person name="Denapaite D."/>
            <person name="Rieger M."/>
            <person name="Koendgen S."/>
            <person name="Brueckner R."/>
            <person name="Ochigava I."/>
            <person name="Kappeler P."/>
            <person name="Maetz-Rensing K."/>
            <person name="Leendertz F."/>
            <person name="Hakenbeck R."/>
        </authorList>
    </citation>
    <scope>NUCLEOTIDE SEQUENCE [LARGE SCALE GENOMIC DNA]</scope>
    <source>
        <strain evidence="1 2">DD16</strain>
    </source>
</reference>
<dbReference type="PATRIC" id="fig|1303.79.peg.1859"/>